<protein>
    <submittedName>
        <fullName evidence="2">(northern house mosquito) hypothetical protein</fullName>
    </submittedName>
</protein>
<dbReference type="EMBL" id="HBUE01165436">
    <property type="protein sequence ID" value="CAG6512350.1"/>
    <property type="molecule type" value="Transcribed_RNA"/>
</dbReference>
<feature type="region of interest" description="Disordered" evidence="1">
    <location>
        <begin position="46"/>
        <end position="73"/>
    </location>
</feature>
<evidence type="ECO:0000256" key="1">
    <source>
        <dbReference type="SAM" id="MobiDB-lite"/>
    </source>
</evidence>
<proteinExistence type="predicted"/>
<dbReference type="AlphaFoldDB" id="A0A8D8DPC4"/>
<organism evidence="2">
    <name type="scientific">Culex pipiens</name>
    <name type="common">House mosquito</name>
    <dbReference type="NCBI Taxonomy" id="7175"/>
    <lineage>
        <taxon>Eukaryota</taxon>
        <taxon>Metazoa</taxon>
        <taxon>Ecdysozoa</taxon>
        <taxon>Arthropoda</taxon>
        <taxon>Hexapoda</taxon>
        <taxon>Insecta</taxon>
        <taxon>Pterygota</taxon>
        <taxon>Neoptera</taxon>
        <taxon>Endopterygota</taxon>
        <taxon>Diptera</taxon>
        <taxon>Nematocera</taxon>
        <taxon>Culicoidea</taxon>
        <taxon>Culicidae</taxon>
        <taxon>Culicinae</taxon>
        <taxon>Culicini</taxon>
        <taxon>Culex</taxon>
        <taxon>Culex</taxon>
    </lineage>
</organism>
<sequence length="117" mass="12976">MSPKISNTRLQKRDSSFSSRKSAPITSSELYSVMSRLKLMRLGVARSIPNRTGRPISQKHNDRPVNAAPNAGHQDSTQIIFDGFNLVREAGSKFSGWNVSSIVIFLLNATTNSLRKE</sequence>
<dbReference type="EMBL" id="HBUE01270724">
    <property type="protein sequence ID" value="CAG6563803.1"/>
    <property type="molecule type" value="Transcribed_RNA"/>
</dbReference>
<evidence type="ECO:0000313" key="2">
    <source>
        <dbReference type="EMBL" id="CAG6512350.1"/>
    </source>
</evidence>
<reference evidence="2" key="1">
    <citation type="submission" date="2021-05" db="EMBL/GenBank/DDBJ databases">
        <authorList>
            <person name="Alioto T."/>
            <person name="Alioto T."/>
            <person name="Gomez Garrido J."/>
        </authorList>
    </citation>
    <scope>NUCLEOTIDE SEQUENCE</scope>
</reference>
<accession>A0A8D8DPC4</accession>
<feature type="region of interest" description="Disordered" evidence="1">
    <location>
        <begin position="1"/>
        <end position="24"/>
    </location>
</feature>
<name>A0A8D8DPC4_CULPI</name>